<gene>
    <name evidence="1" type="ORF">Lwal_1042</name>
</gene>
<dbReference type="RefSeq" id="WP_231950950.1">
    <property type="nucleotide sequence ID" value="NZ_CAAAIQ010000048.1"/>
</dbReference>
<evidence type="ECO:0000313" key="1">
    <source>
        <dbReference type="EMBL" id="KTD81471.1"/>
    </source>
</evidence>
<sequence length="212" mass="23809">MAEIKVTALAVFSESLTYNLSERPQAVFQINASKEYTQWSELMKACFVHLNIWLRIDKNRASWQPYAGFYTRSSKMKKMLYTALMIGSSVAYSQELTTFQEVADAASQGKRITFVVHLKQCTSEMPVPSSIVAVTPNAVMVINNNRVTASDRHFTLDNPMSRGTPTFDYTKFNLDSEGGVSIKTSVLNANNYEKLGSYQFNCDLGNGFRVYG</sequence>
<proteinExistence type="predicted"/>
<organism evidence="1 2">
    <name type="scientific">Legionella waltersii</name>
    <dbReference type="NCBI Taxonomy" id="66969"/>
    <lineage>
        <taxon>Bacteria</taxon>
        <taxon>Pseudomonadati</taxon>
        <taxon>Pseudomonadota</taxon>
        <taxon>Gammaproteobacteria</taxon>
        <taxon>Legionellales</taxon>
        <taxon>Legionellaceae</taxon>
        <taxon>Legionella</taxon>
    </lineage>
</organism>
<dbReference type="STRING" id="66969.Lwal_1042"/>
<dbReference type="Pfam" id="PF06903">
    <property type="entry name" value="VirK"/>
    <property type="match status" value="1"/>
</dbReference>
<dbReference type="Proteomes" id="UP000054729">
    <property type="component" value="Unassembled WGS sequence"/>
</dbReference>
<name>A0A0W1AJB2_9GAMM</name>
<evidence type="ECO:0000313" key="2">
    <source>
        <dbReference type="Proteomes" id="UP000054729"/>
    </source>
</evidence>
<dbReference type="PATRIC" id="fig|66969.6.peg.1142"/>
<dbReference type="InterPro" id="IPR010694">
    <property type="entry name" value="Uncharacterised_VirK"/>
</dbReference>
<dbReference type="EMBL" id="LNZB01000025">
    <property type="protein sequence ID" value="KTD81471.1"/>
    <property type="molecule type" value="Genomic_DNA"/>
</dbReference>
<comment type="caution">
    <text evidence="1">The sequence shown here is derived from an EMBL/GenBank/DDBJ whole genome shotgun (WGS) entry which is preliminary data.</text>
</comment>
<reference evidence="1 2" key="1">
    <citation type="submission" date="2015-11" db="EMBL/GenBank/DDBJ databases">
        <title>Genomic analysis of 38 Legionella species identifies large and diverse effector repertoires.</title>
        <authorList>
            <person name="Burstein D."/>
            <person name="Amaro F."/>
            <person name="Zusman T."/>
            <person name="Lifshitz Z."/>
            <person name="Cohen O."/>
            <person name="Gilbert J.A."/>
            <person name="Pupko T."/>
            <person name="Shuman H.A."/>
            <person name="Segal G."/>
        </authorList>
    </citation>
    <scope>NUCLEOTIDE SEQUENCE [LARGE SCALE GENOMIC DNA]</scope>
    <source>
        <strain evidence="1 2">ATCC 51914</strain>
    </source>
</reference>
<dbReference type="AlphaFoldDB" id="A0A0W1AJB2"/>
<protein>
    <submittedName>
        <fullName evidence="1">VirK protein</fullName>
    </submittedName>
</protein>
<keyword evidence="2" id="KW-1185">Reference proteome</keyword>
<accession>A0A0W1AJB2</accession>